<evidence type="ECO:0000256" key="1">
    <source>
        <dbReference type="SAM" id="Phobius"/>
    </source>
</evidence>
<reference evidence="2 3" key="1">
    <citation type="submission" date="2019-06" db="EMBL/GenBank/DDBJ databases">
        <authorList>
            <person name="Srinivasan S."/>
        </authorList>
    </citation>
    <scope>NUCLEOTIDE SEQUENCE [LARGE SCALE GENOMIC DNA]</scope>
    <source>
        <strain evidence="2 3">17J68-5</strain>
    </source>
</reference>
<dbReference type="AlphaFoldDB" id="A0A5B8A0R1"/>
<dbReference type="Proteomes" id="UP000305398">
    <property type="component" value="Chromosome"/>
</dbReference>
<feature type="transmembrane region" description="Helical" evidence="1">
    <location>
        <begin position="12"/>
        <end position="33"/>
    </location>
</feature>
<protein>
    <submittedName>
        <fullName evidence="2">Uncharacterized protein</fullName>
    </submittedName>
</protein>
<keyword evidence="3" id="KW-1185">Reference proteome</keyword>
<gene>
    <name evidence="2" type="ORF">FHG12_11495</name>
</gene>
<keyword evidence="1" id="KW-0472">Membrane</keyword>
<organism evidence="2 3">
    <name type="scientific">Hymenobacter jejuensis</name>
    <dbReference type="NCBI Taxonomy" id="2502781"/>
    <lineage>
        <taxon>Bacteria</taxon>
        <taxon>Pseudomonadati</taxon>
        <taxon>Bacteroidota</taxon>
        <taxon>Cytophagia</taxon>
        <taxon>Cytophagales</taxon>
        <taxon>Hymenobacteraceae</taxon>
        <taxon>Hymenobacter</taxon>
    </lineage>
</organism>
<proteinExistence type="predicted"/>
<evidence type="ECO:0000313" key="2">
    <source>
        <dbReference type="EMBL" id="QDA60687.1"/>
    </source>
</evidence>
<name>A0A5B8A0R1_9BACT</name>
<sequence length="75" mass="8672">MATPPYSRNRGILYLAAGLLLLIVQGLRIPQYYTDWETGALDTPRFVLSLVFIVFALYMLRAGWQMLRHKDDLID</sequence>
<dbReference type="KEGG" id="hyj:FHG12_11495"/>
<keyword evidence="1" id="KW-0812">Transmembrane</keyword>
<keyword evidence="1" id="KW-1133">Transmembrane helix</keyword>
<evidence type="ECO:0000313" key="3">
    <source>
        <dbReference type="Proteomes" id="UP000305398"/>
    </source>
</evidence>
<dbReference type="RefSeq" id="WP_139515863.1">
    <property type="nucleotide sequence ID" value="NZ_CP040896.1"/>
</dbReference>
<feature type="transmembrane region" description="Helical" evidence="1">
    <location>
        <begin position="45"/>
        <end position="64"/>
    </location>
</feature>
<dbReference type="OrthoDB" id="886604at2"/>
<dbReference type="EMBL" id="CP040896">
    <property type="protein sequence ID" value="QDA60687.1"/>
    <property type="molecule type" value="Genomic_DNA"/>
</dbReference>
<accession>A0A5B8A0R1</accession>